<dbReference type="EC" id="3.2.1.17" evidence="2"/>
<evidence type="ECO:0000313" key="2">
    <source>
        <dbReference type="EMBL" id="VEA75601.1"/>
    </source>
</evidence>
<protein>
    <submittedName>
        <fullName evidence="2">Phage lysozyme protein</fullName>
        <ecNumber evidence="2">3.2.1.17</ecNumber>
    </submittedName>
</protein>
<dbReference type="CDD" id="cd00736">
    <property type="entry name" value="lambda_lys-like"/>
    <property type="match status" value="1"/>
</dbReference>
<dbReference type="InterPro" id="IPR007633">
    <property type="entry name" value="Phage_P2_Holin"/>
</dbReference>
<dbReference type="SUPFAM" id="SSF53955">
    <property type="entry name" value="Lysozyme-like"/>
    <property type="match status" value="1"/>
</dbReference>
<dbReference type="Gene3D" id="1.10.530.10">
    <property type="match status" value="1"/>
</dbReference>
<keyword evidence="2" id="KW-0326">Glycosidase</keyword>
<dbReference type="Proteomes" id="UP000275676">
    <property type="component" value="Chromosome"/>
</dbReference>
<dbReference type="HAMAP" id="MF_04109">
    <property type="entry name" value="ENDOLYSIN_LAMBDA"/>
    <property type="match status" value="1"/>
</dbReference>
<dbReference type="GO" id="GO:0044660">
    <property type="term" value="P:viral release via pore formation in host cell membrane"/>
    <property type="evidence" value="ECO:0007669"/>
    <property type="project" value="InterPro"/>
</dbReference>
<gene>
    <name evidence="2" type="ORF">NCTC10047_01440</name>
</gene>
<feature type="transmembrane region" description="Helical" evidence="1">
    <location>
        <begin position="35"/>
        <end position="54"/>
    </location>
</feature>
<organism evidence="2 3">
    <name type="scientific">Salmonella enterica subsp. arizonae</name>
    <dbReference type="NCBI Taxonomy" id="59203"/>
    <lineage>
        <taxon>Bacteria</taxon>
        <taxon>Pseudomonadati</taxon>
        <taxon>Pseudomonadota</taxon>
        <taxon>Gammaproteobacteria</taxon>
        <taxon>Enterobacterales</taxon>
        <taxon>Enterobacteriaceae</taxon>
        <taxon>Salmonella</taxon>
    </lineage>
</organism>
<keyword evidence="1" id="KW-0472">Membrane</keyword>
<dbReference type="AlphaFoldDB" id="A0A447R0K8"/>
<dbReference type="Pfam" id="PF04550">
    <property type="entry name" value="Phage_holin_3_2"/>
    <property type="match status" value="1"/>
</dbReference>
<evidence type="ECO:0000256" key="1">
    <source>
        <dbReference type="SAM" id="Phobius"/>
    </source>
</evidence>
<reference evidence="2 3" key="1">
    <citation type="submission" date="2018-12" db="EMBL/GenBank/DDBJ databases">
        <authorList>
            <consortium name="Pathogen Informatics"/>
        </authorList>
    </citation>
    <scope>NUCLEOTIDE SEQUENCE [LARGE SCALE GENOMIC DNA]</scope>
    <source>
        <strain evidence="2 3">NCTC10047</strain>
    </source>
</reference>
<dbReference type="GO" id="GO:0003796">
    <property type="term" value="F:lysozyme activity"/>
    <property type="evidence" value="ECO:0007669"/>
    <property type="project" value="UniProtKB-EC"/>
</dbReference>
<proteinExistence type="inferred from homology"/>
<accession>A0A447R0K8</accession>
<keyword evidence="1" id="KW-0812">Transmembrane</keyword>
<dbReference type="EMBL" id="LR134156">
    <property type="protein sequence ID" value="VEA75601.1"/>
    <property type="molecule type" value="Genomic_DNA"/>
</dbReference>
<name>A0A447R0K8_SALER</name>
<dbReference type="InterPro" id="IPR023346">
    <property type="entry name" value="Lysozyme-like_dom_sf"/>
</dbReference>
<evidence type="ECO:0000313" key="3">
    <source>
        <dbReference type="Proteomes" id="UP000275676"/>
    </source>
</evidence>
<dbReference type="InterPro" id="IPR034691">
    <property type="entry name" value="Endolysin_lambda_type"/>
</dbReference>
<sequence length="259" mass="28564">MTEGEKGVLSLFVIGALIVVGKVLAGGEPITPRLFIGRMLLGGFVSMVAGVVLVQFPDMSLPPCAVLDPCSVLPVIRWWKSPFSAALSHRRGKAMPVINTHQNIAAFLDMLAYSEGTANHPLTKNRGYDVIVTGLDGRPEIFTDYSDHPFAHGRPPKVFNRRGEKSTASGRYQQLYMFWPHYKKQLSLPDFSPLSQDKLAIQLIRERGAIDDIRAGRIERAVSRCRNIWASLPGAGYGQREHSLEKLVTVWRTAGGVVA</sequence>
<keyword evidence="2" id="KW-0378">Hydrolase</keyword>
<dbReference type="GO" id="GO:0009253">
    <property type="term" value="P:peptidoglycan catabolic process"/>
    <property type="evidence" value="ECO:0007669"/>
    <property type="project" value="InterPro"/>
</dbReference>
<keyword evidence="1" id="KW-1133">Transmembrane helix</keyword>